<dbReference type="Proteomes" id="UP001164948">
    <property type="component" value="Chromosome"/>
</dbReference>
<dbReference type="RefSeq" id="WP_155782954.1">
    <property type="nucleotide sequence ID" value="NZ_CP095081.1"/>
</dbReference>
<reference evidence="1" key="1">
    <citation type="submission" date="2022-03" db="EMBL/GenBank/DDBJ databases">
        <title>Characterization and genomic analysis of a Streptococcus dysgalactiae associated with cultured channel catfish mortalities in China.</title>
        <authorList>
            <person name="Wang J."/>
            <person name="Geng Y."/>
        </authorList>
    </citation>
    <scope>NUCLEOTIDE SEQUENCE</scope>
    <source>
        <strain evidence="1">WJ001</strain>
    </source>
</reference>
<name>A0AAE9UNN5_STRDY</name>
<accession>A0AAE9UNN5</accession>
<dbReference type="AlphaFoldDB" id="A0AAE9UNN5"/>
<sequence length="111" mass="12845">MKIHDIPNNTLVIKNGDILPIEILRSEWESMTHEEKQGWYTTTCERSTIEADDVIDYITEKMANYGYEDMDTMLIDALPSDATEKLQAVLDYLFDNDSADVYYPTDLIEVE</sequence>
<protein>
    <submittedName>
        <fullName evidence="1">Uncharacterized protein</fullName>
    </submittedName>
</protein>
<evidence type="ECO:0000313" key="2">
    <source>
        <dbReference type="Proteomes" id="UP001164948"/>
    </source>
</evidence>
<proteinExistence type="predicted"/>
<dbReference type="EMBL" id="CP095081">
    <property type="protein sequence ID" value="WAI93928.1"/>
    <property type="molecule type" value="Genomic_DNA"/>
</dbReference>
<evidence type="ECO:0000313" key="1">
    <source>
        <dbReference type="EMBL" id="WAI93928.1"/>
    </source>
</evidence>
<organism evidence="1 2">
    <name type="scientific">Streptococcus dysgalactiae</name>
    <dbReference type="NCBI Taxonomy" id="1334"/>
    <lineage>
        <taxon>Bacteria</taxon>
        <taxon>Bacillati</taxon>
        <taxon>Bacillota</taxon>
        <taxon>Bacilli</taxon>
        <taxon>Lactobacillales</taxon>
        <taxon>Streptococcaceae</taxon>
        <taxon>Streptococcus</taxon>
    </lineage>
</organism>
<gene>
    <name evidence="1" type="ORF">MP619_04855</name>
</gene>